<reference evidence="2 3" key="1">
    <citation type="submission" date="2018-06" db="EMBL/GenBank/DDBJ databases">
        <authorList>
            <consortium name="Pathogen Informatics"/>
            <person name="Doyle S."/>
        </authorList>
    </citation>
    <scope>NUCLEOTIDE SEQUENCE [LARGE SCALE GENOMIC DNA]</scope>
    <source>
        <strain evidence="2 3">NCTC10767</strain>
    </source>
</reference>
<name>A0A376MFW8_ECOLX</name>
<organism evidence="2 3">
    <name type="scientific">Escherichia coli</name>
    <dbReference type="NCBI Taxonomy" id="562"/>
    <lineage>
        <taxon>Bacteria</taxon>
        <taxon>Pseudomonadati</taxon>
        <taxon>Pseudomonadota</taxon>
        <taxon>Gammaproteobacteria</taxon>
        <taxon>Enterobacterales</taxon>
        <taxon>Enterobacteriaceae</taxon>
        <taxon>Escherichia</taxon>
    </lineage>
</organism>
<keyword evidence="1" id="KW-1133">Transmembrane helix</keyword>
<protein>
    <submittedName>
        <fullName evidence="2">Uncharacterized protein</fullName>
    </submittedName>
</protein>
<keyword evidence="1" id="KW-0472">Membrane</keyword>
<dbReference type="Proteomes" id="UP000254647">
    <property type="component" value="Unassembled WGS sequence"/>
</dbReference>
<gene>
    <name evidence="2" type="ORF">NCTC10767_05827</name>
</gene>
<feature type="transmembrane region" description="Helical" evidence="1">
    <location>
        <begin position="45"/>
        <end position="64"/>
    </location>
</feature>
<dbReference type="AlphaFoldDB" id="A0A376MFW8"/>
<evidence type="ECO:0000313" key="2">
    <source>
        <dbReference type="EMBL" id="STG16523.1"/>
    </source>
</evidence>
<accession>A0A376MFW8</accession>
<proteinExistence type="predicted"/>
<dbReference type="EMBL" id="UFXW01000006">
    <property type="protein sequence ID" value="STG16523.1"/>
    <property type="molecule type" value="Genomic_DNA"/>
</dbReference>
<feature type="transmembrane region" description="Helical" evidence="1">
    <location>
        <begin position="12"/>
        <end position="33"/>
    </location>
</feature>
<evidence type="ECO:0000313" key="3">
    <source>
        <dbReference type="Proteomes" id="UP000254647"/>
    </source>
</evidence>
<keyword evidence="1" id="KW-0812">Transmembrane</keyword>
<sequence>MERIFLIHARAPYFRALCSFFAMVYWLILYWSLCVPVKQCAVVPHATALIVIILILWPCGAGVLRVQR</sequence>
<evidence type="ECO:0000256" key="1">
    <source>
        <dbReference type="SAM" id="Phobius"/>
    </source>
</evidence>